<name>A0A9Q0JS00_9ROSI</name>
<reference evidence="1" key="1">
    <citation type="submission" date="2022-02" db="EMBL/GenBank/DDBJ databases">
        <authorList>
            <person name="Henning P.M."/>
            <person name="McCubbin A.G."/>
            <person name="Shore J.S."/>
        </authorList>
    </citation>
    <scope>NUCLEOTIDE SEQUENCE</scope>
    <source>
        <strain evidence="1">F60SS</strain>
        <tissue evidence="1">Leaves</tissue>
    </source>
</reference>
<gene>
    <name evidence="1" type="ORF">Tsubulata_003915</name>
</gene>
<reference evidence="1" key="2">
    <citation type="journal article" date="2023" name="Plants (Basel)">
        <title>Annotation of the Turnera subulata (Passifloraceae) Draft Genome Reveals the S-Locus Evolved after the Divergence of Turneroideae from Passifloroideae in a Stepwise Manner.</title>
        <authorList>
            <person name="Henning P.M."/>
            <person name="Roalson E.H."/>
            <person name="Mir W."/>
            <person name="McCubbin A.G."/>
            <person name="Shore J.S."/>
        </authorList>
    </citation>
    <scope>NUCLEOTIDE SEQUENCE</scope>
    <source>
        <strain evidence="1">F60SS</strain>
    </source>
</reference>
<dbReference type="AlphaFoldDB" id="A0A9Q0JS00"/>
<sequence>MLVTSMASWRHIICKQIPHRELPHRNYYACGFGYDSASNDYKVFAATSHLLHPRLGVCKAEIFSLKTGSWKKIKK</sequence>
<dbReference type="EMBL" id="JAKUCV010000262">
    <property type="protein sequence ID" value="KAJ4850665.1"/>
    <property type="molecule type" value="Genomic_DNA"/>
</dbReference>
<dbReference type="Proteomes" id="UP001141552">
    <property type="component" value="Unassembled WGS sequence"/>
</dbReference>
<protein>
    <recommendedName>
        <fullName evidence="3">F-box associated domain-containing protein</fullName>
    </recommendedName>
</protein>
<dbReference type="OrthoDB" id="591557at2759"/>
<organism evidence="1 2">
    <name type="scientific">Turnera subulata</name>
    <dbReference type="NCBI Taxonomy" id="218843"/>
    <lineage>
        <taxon>Eukaryota</taxon>
        <taxon>Viridiplantae</taxon>
        <taxon>Streptophyta</taxon>
        <taxon>Embryophyta</taxon>
        <taxon>Tracheophyta</taxon>
        <taxon>Spermatophyta</taxon>
        <taxon>Magnoliopsida</taxon>
        <taxon>eudicotyledons</taxon>
        <taxon>Gunneridae</taxon>
        <taxon>Pentapetalae</taxon>
        <taxon>rosids</taxon>
        <taxon>fabids</taxon>
        <taxon>Malpighiales</taxon>
        <taxon>Passifloraceae</taxon>
        <taxon>Turnera</taxon>
    </lineage>
</organism>
<evidence type="ECO:0000313" key="2">
    <source>
        <dbReference type="Proteomes" id="UP001141552"/>
    </source>
</evidence>
<evidence type="ECO:0008006" key="3">
    <source>
        <dbReference type="Google" id="ProtNLM"/>
    </source>
</evidence>
<proteinExistence type="predicted"/>
<accession>A0A9Q0JS00</accession>
<keyword evidence="2" id="KW-1185">Reference proteome</keyword>
<feature type="non-terminal residue" evidence="1">
    <location>
        <position position="1"/>
    </location>
</feature>
<comment type="caution">
    <text evidence="1">The sequence shown here is derived from an EMBL/GenBank/DDBJ whole genome shotgun (WGS) entry which is preliminary data.</text>
</comment>
<evidence type="ECO:0000313" key="1">
    <source>
        <dbReference type="EMBL" id="KAJ4850665.1"/>
    </source>
</evidence>